<name>A0A2H1CAK9_FASHE</name>
<dbReference type="Proteomes" id="UP000230066">
    <property type="component" value="Unassembled WGS sequence"/>
</dbReference>
<gene>
    <name evidence="2" type="ORF">D915_005775</name>
</gene>
<evidence type="ECO:0000313" key="3">
    <source>
        <dbReference type="Proteomes" id="UP000230066"/>
    </source>
</evidence>
<protein>
    <submittedName>
        <fullName evidence="2">Uncharacterized protein</fullName>
    </submittedName>
</protein>
<keyword evidence="3" id="KW-1185">Reference proteome</keyword>
<organism evidence="2 3">
    <name type="scientific">Fasciola hepatica</name>
    <name type="common">Liver fluke</name>
    <dbReference type="NCBI Taxonomy" id="6192"/>
    <lineage>
        <taxon>Eukaryota</taxon>
        <taxon>Metazoa</taxon>
        <taxon>Spiralia</taxon>
        <taxon>Lophotrochozoa</taxon>
        <taxon>Platyhelminthes</taxon>
        <taxon>Trematoda</taxon>
        <taxon>Digenea</taxon>
        <taxon>Plagiorchiida</taxon>
        <taxon>Echinostomata</taxon>
        <taxon>Echinostomatoidea</taxon>
        <taxon>Fasciolidae</taxon>
        <taxon>Fasciola</taxon>
    </lineage>
</organism>
<dbReference type="EMBL" id="JXXN02002195">
    <property type="protein sequence ID" value="THD23347.1"/>
    <property type="molecule type" value="Genomic_DNA"/>
</dbReference>
<sequence>MGNCCSKKRKDKTPTATAIQSDGIPSGIRTPPRPAVPATETVSEKRTVTPSPKSSPPPKNKVIGNTESKGRAEKFKLTFEGARLSNQKRDKNGQQRISNHQFGKNDRVAEYVQSGQHLGELIENNPPPKDWNDELLSDYPIQCMVFGTETEQPVYQVIIHINDESLSVKRSFLAFYKIQPHLMHPEDFVQWCRDNKMHNTIADLISLYIASRYYGPGSTCLRGLMHDKRVINIEMTDRFFTPRGVYRAIVFRASSMPSVYRLVNTYLQRLSWTDYLKVRCTLPDISTTDQSEWKRER</sequence>
<feature type="compositionally biased region" description="Basic residues" evidence="1">
    <location>
        <begin position="1"/>
        <end position="11"/>
    </location>
</feature>
<feature type="region of interest" description="Disordered" evidence="1">
    <location>
        <begin position="1"/>
        <end position="72"/>
    </location>
</feature>
<comment type="caution">
    <text evidence="2">The sequence shown here is derived from an EMBL/GenBank/DDBJ whole genome shotgun (WGS) entry which is preliminary data.</text>
</comment>
<proteinExistence type="predicted"/>
<evidence type="ECO:0000256" key="1">
    <source>
        <dbReference type="SAM" id="MobiDB-lite"/>
    </source>
</evidence>
<accession>A0A2H1CAK9</accession>
<evidence type="ECO:0000313" key="2">
    <source>
        <dbReference type="EMBL" id="THD23347.1"/>
    </source>
</evidence>
<reference evidence="2" key="1">
    <citation type="submission" date="2019-03" db="EMBL/GenBank/DDBJ databases">
        <title>Improved annotation for the trematode Fasciola hepatica.</title>
        <authorList>
            <person name="Choi Y.-J."/>
            <person name="Martin J."/>
            <person name="Mitreva M."/>
        </authorList>
    </citation>
    <scope>NUCLEOTIDE SEQUENCE [LARGE SCALE GENOMIC DNA]</scope>
</reference>
<dbReference type="AlphaFoldDB" id="A0A2H1CAK9"/>